<proteinExistence type="predicted"/>
<protein>
    <submittedName>
        <fullName evidence="2">Uncharacterized protein</fullName>
    </submittedName>
</protein>
<accession>A0A0G4HJR5</accession>
<feature type="non-terminal residue" evidence="2">
    <location>
        <position position="1"/>
    </location>
</feature>
<dbReference type="EMBL" id="CDMZ01002927">
    <property type="protein sequence ID" value="CEM44434.1"/>
    <property type="molecule type" value="Genomic_DNA"/>
</dbReference>
<feature type="compositionally biased region" description="Basic and acidic residues" evidence="1">
    <location>
        <begin position="61"/>
        <end position="77"/>
    </location>
</feature>
<dbReference type="AlphaFoldDB" id="A0A0G4HJR5"/>
<name>A0A0G4HJR5_9ALVE</name>
<reference evidence="2" key="1">
    <citation type="submission" date="2014-11" db="EMBL/GenBank/DDBJ databases">
        <authorList>
            <person name="Otto D Thomas"/>
            <person name="Naeem Raeece"/>
        </authorList>
    </citation>
    <scope>NUCLEOTIDE SEQUENCE</scope>
</reference>
<organism evidence="2">
    <name type="scientific">Chromera velia CCMP2878</name>
    <dbReference type="NCBI Taxonomy" id="1169474"/>
    <lineage>
        <taxon>Eukaryota</taxon>
        <taxon>Sar</taxon>
        <taxon>Alveolata</taxon>
        <taxon>Colpodellida</taxon>
        <taxon>Chromeraceae</taxon>
        <taxon>Chromera</taxon>
    </lineage>
</organism>
<evidence type="ECO:0000256" key="1">
    <source>
        <dbReference type="SAM" id="MobiDB-lite"/>
    </source>
</evidence>
<evidence type="ECO:0000313" key="2">
    <source>
        <dbReference type="EMBL" id="CEM44434.1"/>
    </source>
</evidence>
<sequence>NGDPEERQKYQIMMRNPDGTIRPPTEEELTYFETTFRELAAWPHQQQQQDEAKVELCAAPDLDKLREETQRGQEGKVPDYPLGAQDYTEAKQTPHGRRGKKSSKSDDDISGDEQAGSVDVEMN</sequence>
<feature type="region of interest" description="Disordered" evidence="1">
    <location>
        <begin position="43"/>
        <end position="123"/>
    </location>
</feature>
<dbReference type="VEuPathDB" id="CryptoDB:Cvel_28351"/>
<feature type="region of interest" description="Disordered" evidence="1">
    <location>
        <begin position="1"/>
        <end position="24"/>
    </location>
</feature>
<gene>
    <name evidence="2" type="ORF">Cvel_28351</name>
</gene>